<feature type="non-terminal residue" evidence="3">
    <location>
        <position position="1"/>
    </location>
</feature>
<protein>
    <submittedName>
        <fullName evidence="3">Uncharacterized protein</fullName>
    </submittedName>
</protein>
<feature type="compositionally biased region" description="Polar residues" evidence="2">
    <location>
        <begin position="114"/>
        <end position="128"/>
    </location>
</feature>
<name>A0A5J4UL46_9EUKA</name>
<evidence type="ECO:0000313" key="3">
    <source>
        <dbReference type="EMBL" id="KAA6370821.1"/>
    </source>
</evidence>
<dbReference type="Proteomes" id="UP000324800">
    <property type="component" value="Unassembled WGS sequence"/>
</dbReference>
<gene>
    <name evidence="3" type="ORF">EZS28_033651</name>
</gene>
<accession>A0A5J4UL46</accession>
<keyword evidence="1" id="KW-0175">Coiled coil</keyword>
<evidence type="ECO:0000313" key="4">
    <source>
        <dbReference type="Proteomes" id="UP000324800"/>
    </source>
</evidence>
<organism evidence="3 4">
    <name type="scientific">Streblomastix strix</name>
    <dbReference type="NCBI Taxonomy" id="222440"/>
    <lineage>
        <taxon>Eukaryota</taxon>
        <taxon>Metamonada</taxon>
        <taxon>Preaxostyla</taxon>
        <taxon>Oxymonadida</taxon>
        <taxon>Streblomastigidae</taxon>
        <taxon>Streblomastix</taxon>
    </lineage>
</organism>
<evidence type="ECO:0000256" key="2">
    <source>
        <dbReference type="SAM" id="MobiDB-lite"/>
    </source>
</evidence>
<feature type="region of interest" description="Disordered" evidence="2">
    <location>
        <begin position="180"/>
        <end position="238"/>
    </location>
</feature>
<feature type="compositionally biased region" description="Low complexity" evidence="2">
    <location>
        <begin position="101"/>
        <end position="113"/>
    </location>
</feature>
<feature type="compositionally biased region" description="Acidic residues" evidence="2">
    <location>
        <begin position="213"/>
        <end position="238"/>
    </location>
</feature>
<dbReference type="AlphaFoldDB" id="A0A5J4UL46"/>
<reference evidence="3 4" key="1">
    <citation type="submission" date="2019-03" db="EMBL/GenBank/DDBJ databases">
        <title>Single cell metagenomics reveals metabolic interactions within the superorganism composed of flagellate Streblomastix strix and complex community of Bacteroidetes bacteria on its surface.</title>
        <authorList>
            <person name="Treitli S.C."/>
            <person name="Kolisko M."/>
            <person name="Husnik F."/>
            <person name="Keeling P."/>
            <person name="Hampl V."/>
        </authorList>
    </citation>
    <scope>NUCLEOTIDE SEQUENCE [LARGE SCALE GENOMIC DNA]</scope>
    <source>
        <strain evidence="3">ST1C</strain>
    </source>
</reference>
<dbReference type="EMBL" id="SNRW01015028">
    <property type="protein sequence ID" value="KAA6370821.1"/>
    <property type="molecule type" value="Genomic_DNA"/>
</dbReference>
<feature type="region of interest" description="Disordered" evidence="2">
    <location>
        <begin position="101"/>
        <end position="128"/>
    </location>
</feature>
<evidence type="ECO:0000256" key="1">
    <source>
        <dbReference type="SAM" id="Coils"/>
    </source>
</evidence>
<sequence length="300" mass="34684">PPREYPGQELHTHIPNLLLTIASLIQRLEQQVNQRLEQENKNEEQKKLNINQGINTQLNKQDLSSQVWGQKMSEHLRFEQVQAPVLFFMKPEQKKEQGLFNQTNNFNQSNTSSDGKVSSASDWNDGSRMIQQFNGDIDMEDGTEQLEEQLMEEDMKQLNEDAPPIIQEIDYMNEQQKIEFQSGKKQASEIIMIPDDTKERKKREGKQKQRDEESSDEEDEDQEEDDDHNLDDFADYEDDNLDTLPLRDVDISVATFEAFSSFCSADGDAQFATLLDSLILPARQTLQKAITQGRQILQQK</sequence>
<feature type="coiled-coil region" evidence="1">
    <location>
        <begin position="21"/>
        <end position="53"/>
    </location>
</feature>
<comment type="caution">
    <text evidence="3">The sequence shown here is derived from an EMBL/GenBank/DDBJ whole genome shotgun (WGS) entry which is preliminary data.</text>
</comment>
<proteinExistence type="predicted"/>